<evidence type="ECO:0000313" key="1">
    <source>
        <dbReference type="EMBL" id="MFC3513971.1"/>
    </source>
</evidence>
<dbReference type="EMBL" id="JBHRWI010000031">
    <property type="protein sequence ID" value="MFC3513971.1"/>
    <property type="molecule type" value="Genomic_DNA"/>
</dbReference>
<dbReference type="Gene3D" id="1.25.10.10">
    <property type="entry name" value="Leucine-rich Repeat Variant"/>
    <property type="match status" value="1"/>
</dbReference>
<reference evidence="2" key="1">
    <citation type="journal article" date="2019" name="Int. J. Syst. Evol. Microbiol.">
        <title>The Global Catalogue of Microorganisms (GCM) 10K type strain sequencing project: providing services to taxonomists for standard genome sequencing and annotation.</title>
        <authorList>
            <consortium name="The Broad Institute Genomics Platform"/>
            <consortium name="The Broad Institute Genome Sequencing Center for Infectious Disease"/>
            <person name="Wu L."/>
            <person name="Ma J."/>
        </authorList>
    </citation>
    <scope>NUCLEOTIDE SEQUENCE [LARGE SCALE GENOMIC DNA]</scope>
    <source>
        <strain evidence="2">CGMCC 4.7682</strain>
    </source>
</reference>
<name>A0ABV7QLP8_9PSEU</name>
<proteinExistence type="predicted"/>
<comment type="caution">
    <text evidence="1">The sequence shown here is derived from an EMBL/GenBank/DDBJ whole genome shotgun (WGS) entry which is preliminary data.</text>
</comment>
<sequence>MNQDFRKFDEFVRATDPGRRSDLSFLAETRRVEELITRGLRENLARSDWRWFQTYLSLAGERPSAQYVPVFTEALDLRDGGVNPGDVLAYLLDIKDPSSVPAIERALHWRPDWDEFHDLAFKALDALLAIDDDAAWRVIESVRDDDRERVREIARRVLARRANGWPASNRAISSDLRSRS</sequence>
<keyword evidence="2" id="KW-1185">Reference proteome</keyword>
<organism evidence="1 2">
    <name type="scientific">Amycolatopsis halotolerans</name>
    <dbReference type="NCBI Taxonomy" id="330083"/>
    <lineage>
        <taxon>Bacteria</taxon>
        <taxon>Bacillati</taxon>
        <taxon>Actinomycetota</taxon>
        <taxon>Actinomycetes</taxon>
        <taxon>Pseudonocardiales</taxon>
        <taxon>Pseudonocardiaceae</taxon>
        <taxon>Amycolatopsis</taxon>
    </lineage>
</organism>
<gene>
    <name evidence="1" type="ORF">ACFORO_27645</name>
</gene>
<dbReference type="RefSeq" id="WP_377875987.1">
    <property type="nucleotide sequence ID" value="NZ_JBHMAY010000087.1"/>
</dbReference>
<protein>
    <submittedName>
        <fullName evidence="1">HEAT repeat domain-containing protein</fullName>
    </submittedName>
</protein>
<evidence type="ECO:0000313" key="2">
    <source>
        <dbReference type="Proteomes" id="UP001595764"/>
    </source>
</evidence>
<dbReference type="Proteomes" id="UP001595764">
    <property type="component" value="Unassembled WGS sequence"/>
</dbReference>
<dbReference type="InterPro" id="IPR011989">
    <property type="entry name" value="ARM-like"/>
</dbReference>
<accession>A0ABV7QLP8</accession>